<evidence type="ECO:0000313" key="2">
    <source>
        <dbReference type="EMBL" id="KAJ1160679.1"/>
    </source>
</evidence>
<evidence type="ECO:0000313" key="3">
    <source>
        <dbReference type="Proteomes" id="UP001066276"/>
    </source>
</evidence>
<evidence type="ECO:0000256" key="1">
    <source>
        <dbReference type="SAM" id="MobiDB-lite"/>
    </source>
</evidence>
<organism evidence="2 3">
    <name type="scientific">Pleurodeles waltl</name>
    <name type="common">Iberian ribbed newt</name>
    <dbReference type="NCBI Taxonomy" id="8319"/>
    <lineage>
        <taxon>Eukaryota</taxon>
        <taxon>Metazoa</taxon>
        <taxon>Chordata</taxon>
        <taxon>Craniata</taxon>
        <taxon>Vertebrata</taxon>
        <taxon>Euteleostomi</taxon>
        <taxon>Amphibia</taxon>
        <taxon>Batrachia</taxon>
        <taxon>Caudata</taxon>
        <taxon>Salamandroidea</taxon>
        <taxon>Salamandridae</taxon>
        <taxon>Pleurodelinae</taxon>
        <taxon>Pleurodeles</taxon>
    </lineage>
</organism>
<dbReference type="Proteomes" id="UP001066276">
    <property type="component" value="Chromosome 4_2"/>
</dbReference>
<dbReference type="EMBL" id="JANPWB010000008">
    <property type="protein sequence ID" value="KAJ1160679.1"/>
    <property type="molecule type" value="Genomic_DNA"/>
</dbReference>
<reference evidence="2" key="1">
    <citation type="journal article" date="2022" name="bioRxiv">
        <title>Sequencing and chromosome-scale assembly of the giantPleurodeles waltlgenome.</title>
        <authorList>
            <person name="Brown T."/>
            <person name="Elewa A."/>
            <person name="Iarovenko S."/>
            <person name="Subramanian E."/>
            <person name="Araus A.J."/>
            <person name="Petzold A."/>
            <person name="Susuki M."/>
            <person name="Suzuki K.-i.T."/>
            <person name="Hayashi T."/>
            <person name="Toyoda A."/>
            <person name="Oliveira C."/>
            <person name="Osipova E."/>
            <person name="Leigh N.D."/>
            <person name="Simon A."/>
            <person name="Yun M.H."/>
        </authorList>
    </citation>
    <scope>NUCLEOTIDE SEQUENCE</scope>
    <source>
        <strain evidence="2">20211129_DDA</strain>
        <tissue evidence="2">Liver</tissue>
    </source>
</reference>
<protein>
    <submittedName>
        <fullName evidence="2">Uncharacterized protein</fullName>
    </submittedName>
</protein>
<name>A0AAV7S6Q2_PLEWA</name>
<dbReference type="AlphaFoldDB" id="A0AAV7S6Q2"/>
<feature type="compositionally biased region" description="Acidic residues" evidence="1">
    <location>
        <begin position="10"/>
        <end position="25"/>
    </location>
</feature>
<accession>A0AAV7S6Q2</accession>
<comment type="caution">
    <text evidence="2">The sequence shown here is derived from an EMBL/GenBank/DDBJ whole genome shotgun (WGS) entry which is preliminary data.</text>
</comment>
<keyword evidence="3" id="KW-1185">Reference proteome</keyword>
<proteinExistence type="predicted"/>
<gene>
    <name evidence="2" type="ORF">NDU88_001173</name>
</gene>
<feature type="region of interest" description="Disordered" evidence="1">
    <location>
        <begin position="1"/>
        <end position="129"/>
    </location>
</feature>
<sequence>MAPSGHHDLEEEETFSIADSDEAETEQMPKTVSKTAPVKTHVKIIKAQGTPPPAGHGLTQKISDRPLAPKKGTCRSHPTPVEIPAQNTLGPRHWFRTISTSRYRHRNESAPIDRNTKTQKSGFGAEKDC</sequence>